<keyword evidence="3" id="KW-1185">Reference proteome</keyword>
<feature type="signal peptide" evidence="1">
    <location>
        <begin position="1"/>
        <end position="20"/>
    </location>
</feature>
<gene>
    <name evidence="2" type="ORF">ANCCAN_17668</name>
</gene>
<proteinExistence type="predicted"/>
<protein>
    <submittedName>
        <fullName evidence="2">Kunitz/Bovine pancreatic trypsin inhibitor domain protein</fullName>
    </submittedName>
</protein>
<dbReference type="EMBL" id="JOJR01000555">
    <property type="protein sequence ID" value="RCN36468.1"/>
    <property type="molecule type" value="Genomic_DNA"/>
</dbReference>
<evidence type="ECO:0000313" key="3">
    <source>
        <dbReference type="Proteomes" id="UP000252519"/>
    </source>
</evidence>
<name>A0A368FYA7_ANCCA</name>
<evidence type="ECO:0000256" key="1">
    <source>
        <dbReference type="SAM" id="SignalP"/>
    </source>
</evidence>
<comment type="caution">
    <text evidence="2">The sequence shown here is derived from an EMBL/GenBank/DDBJ whole genome shotgun (WGS) entry which is preliminary data.</text>
</comment>
<evidence type="ECO:0000313" key="2">
    <source>
        <dbReference type="EMBL" id="RCN36468.1"/>
    </source>
</evidence>
<dbReference type="OrthoDB" id="5871431at2759"/>
<sequence>MNLSITILCVLVCFSTPALMGKSAEDCNAAPYSNYEPCNEDNIYIFRKDIGECVQCCSCMGRNRFESEEECRRLCKAK</sequence>
<organism evidence="2 3">
    <name type="scientific">Ancylostoma caninum</name>
    <name type="common">Dog hookworm</name>
    <dbReference type="NCBI Taxonomy" id="29170"/>
    <lineage>
        <taxon>Eukaryota</taxon>
        <taxon>Metazoa</taxon>
        <taxon>Ecdysozoa</taxon>
        <taxon>Nematoda</taxon>
        <taxon>Chromadorea</taxon>
        <taxon>Rhabditida</taxon>
        <taxon>Rhabditina</taxon>
        <taxon>Rhabditomorpha</taxon>
        <taxon>Strongyloidea</taxon>
        <taxon>Ancylostomatidae</taxon>
        <taxon>Ancylostomatinae</taxon>
        <taxon>Ancylostoma</taxon>
    </lineage>
</organism>
<dbReference type="Proteomes" id="UP000252519">
    <property type="component" value="Unassembled WGS sequence"/>
</dbReference>
<feature type="chain" id="PRO_5017066495" evidence="1">
    <location>
        <begin position="21"/>
        <end position="78"/>
    </location>
</feature>
<dbReference type="AlphaFoldDB" id="A0A368FYA7"/>
<reference evidence="2 3" key="1">
    <citation type="submission" date="2014-10" db="EMBL/GenBank/DDBJ databases">
        <title>Draft genome of the hookworm Ancylostoma caninum.</title>
        <authorList>
            <person name="Mitreva M."/>
        </authorList>
    </citation>
    <scope>NUCLEOTIDE SEQUENCE [LARGE SCALE GENOMIC DNA]</scope>
    <source>
        <strain evidence="2 3">Baltimore</strain>
    </source>
</reference>
<keyword evidence="1" id="KW-0732">Signal</keyword>
<accession>A0A368FYA7</accession>